<dbReference type="RefSeq" id="WP_191811628.1">
    <property type="nucleotide sequence ID" value="NZ_JACSQT010000002.1"/>
</dbReference>
<comment type="caution">
    <text evidence="10">The sequence shown here is derived from an EMBL/GenBank/DDBJ whole genome shotgun (WGS) entry which is preliminary data.</text>
</comment>
<evidence type="ECO:0000256" key="6">
    <source>
        <dbReference type="ARBA" id="ARBA00023139"/>
    </source>
</evidence>
<evidence type="ECO:0000256" key="4">
    <source>
        <dbReference type="ARBA" id="ARBA00022729"/>
    </source>
</evidence>
<evidence type="ECO:0000256" key="3">
    <source>
        <dbReference type="ARBA" id="ARBA00022544"/>
    </source>
</evidence>
<dbReference type="Gene3D" id="3.30.300.210">
    <property type="entry name" value="Nutrient germinant receptor protein C, domain 3"/>
    <property type="match status" value="1"/>
</dbReference>
<dbReference type="NCBIfam" id="TIGR02887">
    <property type="entry name" value="spore_ger_x_C"/>
    <property type="match status" value="1"/>
</dbReference>
<reference evidence="10 11" key="1">
    <citation type="submission" date="2020-08" db="EMBL/GenBank/DDBJ databases">
        <title>A Genomic Blueprint of the Chicken Gut Microbiome.</title>
        <authorList>
            <person name="Gilroy R."/>
            <person name="Ravi A."/>
            <person name="Getino M."/>
            <person name="Pursley I."/>
            <person name="Horton D.L."/>
            <person name="Alikhan N.-F."/>
            <person name="Baker D."/>
            <person name="Gharbi K."/>
            <person name="Hall N."/>
            <person name="Watson M."/>
            <person name="Adriaenssens E.M."/>
            <person name="Foster-Nyarko E."/>
            <person name="Jarju S."/>
            <person name="Secka A."/>
            <person name="Antonio M."/>
            <person name="Oren A."/>
            <person name="Chaudhuri R."/>
            <person name="La Ragione R.M."/>
            <person name="Hildebrand F."/>
            <person name="Pallen M.J."/>
        </authorList>
    </citation>
    <scope>NUCLEOTIDE SEQUENCE [LARGE SCALE GENOMIC DNA]</scope>
    <source>
        <strain evidence="10 11">Sa5YUA1</strain>
    </source>
</reference>
<feature type="domain" description="Spore germination GerAC-like C-terminal" evidence="8">
    <location>
        <begin position="197"/>
        <end position="358"/>
    </location>
</feature>
<protein>
    <submittedName>
        <fullName evidence="10">Ger(X)C family spore germination protein</fullName>
    </submittedName>
</protein>
<accession>A0ABR8QLM8</accession>
<dbReference type="InterPro" id="IPR038501">
    <property type="entry name" value="Spore_GerAC_C_sf"/>
</dbReference>
<feature type="domain" description="Spore germination protein N-terminal" evidence="9">
    <location>
        <begin position="23"/>
        <end position="188"/>
    </location>
</feature>
<dbReference type="EMBL" id="JACSQT010000002">
    <property type="protein sequence ID" value="MBD7936409.1"/>
    <property type="molecule type" value="Genomic_DNA"/>
</dbReference>
<evidence type="ECO:0000256" key="2">
    <source>
        <dbReference type="ARBA" id="ARBA00007886"/>
    </source>
</evidence>
<dbReference type="PANTHER" id="PTHR35789:SF1">
    <property type="entry name" value="SPORE GERMINATION PROTEIN B3"/>
    <property type="match status" value="1"/>
</dbReference>
<evidence type="ECO:0000259" key="8">
    <source>
        <dbReference type="Pfam" id="PF05504"/>
    </source>
</evidence>
<evidence type="ECO:0000256" key="5">
    <source>
        <dbReference type="ARBA" id="ARBA00023136"/>
    </source>
</evidence>
<dbReference type="PROSITE" id="PS51257">
    <property type="entry name" value="PROKAR_LIPOPROTEIN"/>
    <property type="match status" value="1"/>
</dbReference>
<dbReference type="InterPro" id="IPR008844">
    <property type="entry name" value="Spore_GerAC-like"/>
</dbReference>
<keyword evidence="6" id="KW-0564">Palmitate</keyword>
<sequence length="361" mass="40951">MIIKKSLIPLCCIYLLVGCVQTKTIEDLQIAEGIGYDSADKKKYELTLDVAIFSTGKEKKVTNTTLSDVNFTGYGAARSAQNESPKPVTVGKVLVAVYGEELAKEGVIKILDGLKRHPSIGRMVDFCVIEGNAKELLEGTYAFEETPSRYLKNLLEHHKTGNLPSTNYHEFMYNYSAKGQDPFMVLVQKQNDKIKLTGLALFKEDKYIDAIRGDKLFLFKMLYEHIDYGTYEASFPEEDTYIALETIKSKVDYQIKKGMTSPEIEITVKAKAFINEVISDIKLQNAADEMKIEKMLEAQLKERSLQMIKDFQEKGIDPLGFGDRVRSQTRGWKADKWRELYPDASVDVKIKFDIIEKGITE</sequence>
<dbReference type="InterPro" id="IPR057336">
    <property type="entry name" value="GerAC_N"/>
</dbReference>
<dbReference type="InterPro" id="IPR046953">
    <property type="entry name" value="Spore_GerAC-like_C"/>
</dbReference>
<comment type="similarity">
    <text evidence="2">Belongs to the GerABKC lipoprotein family.</text>
</comment>
<organism evidence="10 11">
    <name type="scientific">Cytobacillus stercorigallinarum</name>
    <dbReference type="NCBI Taxonomy" id="2762240"/>
    <lineage>
        <taxon>Bacteria</taxon>
        <taxon>Bacillati</taxon>
        <taxon>Bacillota</taxon>
        <taxon>Bacilli</taxon>
        <taxon>Bacillales</taxon>
        <taxon>Bacillaceae</taxon>
        <taxon>Cytobacillus</taxon>
    </lineage>
</organism>
<dbReference type="Pfam" id="PF05504">
    <property type="entry name" value="Spore_GerAC"/>
    <property type="match status" value="1"/>
</dbReference>
<keyword evidence="11" id="KW-1185">Reference proteome</keyword>
<proteinExistence type="inferred from homology"/>
<keyword evidence="7" id="KW-0449">Lipoprotein</keyword>
<gene>
    <name evidence="10" type="ORF">H9655_05170</name>
</gene>
<dbReference type="PANTHER" id="PTHR35789">
    <property type="entry name" value="SPORE GERMINATION PROTEIN B3"/>
    <property type="match status" value="1"/>
</dbReference>
<evidence type="ECO:0000256" key="1">
    <source>
        <dbReference type="ARBA" id="ARBA00004635"/>
    </source>
</evidence>
<dbReference type="Pfam" id="PF25198">
    <property type="entry name" value="Spore_GerAC_N"/>
    <property type="match status" value="1"/>
</dbReference>
<keyword evidence="4" id="KW-0732">Signal</keyword>
<keyword evidence="3" id="KW-0309">Germination</keyword>
<evidence type="ECO:0000313" key="11">
    <source>
        <dbReference type="Proteomes" id="UP000657931"/>
    </source>
</evidence>
<evidence type="ECO:0000313" key="10">
    <source>
        <dbReference type="EMBL" id="MBD7936409.1"/>
    </source>
</evidence>
<comment type="subcellular location">
    <subcellularLocation>
        <location evidence="1">Membrane</location>
        <topology evidence="1">Lipid-anchor</topology>
    </subcellularLocation>
</comment>
<dbReference type="Proteomes" id="UP000657931">
    <property type="component" value="Unassembled WGS sequence"/>
</dbReference>
<keyword evidence="5" id="KW-0472">Membrane</keyword>
<evidence type="ECO:0000259" key="9">
    <source>
        <dbReference type="Pfam" id="PF25198"/>
    </source>
</evidence>
<name>A0ABR8QLM8_9BACI</name>
<evidence type="ECO:0000256" key="7">
    <source>
        <dbReference type="ARBA" id="ARBA00023288"/>
    </source>
</evidence>